<proteinExistence type="inferred from homology"/>
<keyword evidence="4" id="KW-0520">NAD</keyword>
<keyword evidence="3" id="KW-0560">Oxidoreductase</keyword>
<dbReference type="SUPFAM" id="SSF50129">
    <property type="entry name" value="GroES-like"/>
    <property type="match status" value="2"/>
</dbReference>
<dbReference type="PANTHER" id="PTHR43880">
    <property type="entry name" value="ALCOHOL DEHYDROGENASE"/>
    <property type="match status" value="1"/>
</dbReference>
<dbReference type="AlphaFoldDB" id="A0A1F6WAL5"/>
<evidence type="ECO:0000259" key="6">
    <source>
        <dbReference type="SMART" id="SM00829"/>
    </source>
</evidence>
<evidence type="ECO:0000256" key="3">
    <source>
        <dbReference type="ARBA" id="ARBA00023002"/>
    </source>
</evidence>
<evidence type="ECO:0000313" key="8">
    <source>
        <dbReference type="Proteomes" id="UP000177052"/>
    </source>
</evidence>
<protein>
    <recommendedName>
        <fullName evidence="6">Enoyl reductase (ER) domain-containing protein</fullName>
    </recommendedName>
</protein>
<dbReference type="EMBL" id="MFUJ01000034">
    <property type="protein sequence ID" value="OGI78953.1"/>
    <property type="molecule type" value="Genomic_DNA"/>
</dbReference>
<evidence type="ECO:0000256" key="4">
    <source>
        <dbReference type="ARBA" id="ARBA00023027"/>
    </source>
</evidence>
<evidence type="ECO:0000313" key="7">
    <source>
        <dbReference type="EMBL" id="OGI78953.1"/>
    </source>
</evidence>
<dbReference type="PROSITE" id="PS00059">
    <property type="entry name" value="ADH_ZINC"/>
    <property type="match status" value="1"/>
</dbReference>
<dbReference type="InterPro" id="IPR036291">
    <property type="entry name" value="NAD(P)-bd_dom_sf"/>
</dbReference>
<dbReference type="GO" id="GO:0008270">
    <property type="term" value="F:zinc ion binding"/>
    <property type="evidence" value="ECO:0007669"/>
    <property type="project" value="InterPro"/>
</dbReference>
<keyword evidence="1 5" id="KW-0479">Metal-binding</keyword>
<dbReference type="Gene3D" id="3.90.180.10">
    <property type="entry name" value="Medium-chain alcohol dehydrogenases, catalytic domain"/>
    <property type="match status" value="1"/>
</dbReference>
<dbReference type="GO" id="GO:0005829">
    <property type="term" value="C:cytosol"/>
    <property type="evidence" value="ECO:0007669"/>
    <property type="project" value="TreeGrafter"/>
</dbReference>
<dbReference type="SMART" id="SM00829">
    <property type="entry name" value="PKS_ER"/>
    <property type="match status" value="1"/>
</dbReference>
<dbReference type="Proteomes" id="UP000177052">
    <property type="component" value="Unassembled WGS sequence"/>
</dbReference>
<evidence type="ECO:0000256" key="2">
    <source>
        <dbReference type="ARBA" id="ARBA00022833"/>
    </source>
</evidence>
<sequence>MKTRAAVLRSINSPLSIEELEIPSLGHGQVLVKILASGLCHSQLNEIKGRKGREYIPHLLGHEAAGIVVNIGEGVKKAKQNDYVAITWIKGRGIEADPIKFKKDQDLINAGSAATFTEYAIVSENRVVLISEKIKPAVTALLGCAVLTGAGIAKNLNIQKGDAVAIFGIGGIGSSALLKAKSMGAKVTAIDIVDWKIKWAQKECGVEAVIPSEINSRKFDFVIECSGSKEAMEMAFESAKDQGTVVLAGNLPPGGKISISPFDLIKGKKLLGSWGGGSSPDKDIPEYVNEYLNGSLPLEKLITREYSFDQINDGLKDLESGKLIRGIVLMDNL</sequence>
<dbReference type="GO" id="GO:0051903">
    <property type="term" value="F:S-(hydroxymethyl)glutathione dehydrogenase [NAD(P)+] activity"/>
    <property type="evidence" value="ECO:0007669"/>
    <property type="project" value="TreeGrafter"/>
</dbReference>
<name>A0A1F6WAL5_9BACT</name>
<keyword evidence="2 5" id="KW-0862">Zinc</keyword>
<reference evidence="7 8" key="1">
    <citation type="journal article" date="2016" name="Nat. Commun.">
        <title>Thousands of microbial genomes shed light on interconnected biogeochemical processes in an aquifer system.</title>
        <authorList>
            <person name="Anantharaman K."/>
            <person name="Brown C.T."/>
            <person name="Hug L.A."/>
            <person name="Sharon I."/>
            <person name="Castelle C.J."/>
            <person name="Probst A.J."/>
            <person name="Thomas B.C."/>
            <person name="Singh A."/>
            <person name="Wilkins M.J."/>
            <person name="Karaoz U."/>
            <person name="Brodie E.L."/>
            <person name="Williams K.H."/>
            <person name="Hubbard S.S."/>
            <person name="Banfield J.F."/>
        </authorList>
    </citation>
    <scope>NUCLEOTIDE SEQUENCE [LARGE SCALE GENOMIC DNA]</scope>
</reference>
<dbReference type="Gene3D" id="3.40.50.720">
    <property type="entry name" value="NAD(P)-binding Rossmann-like Domain"/>
    <property type="match status" value="1"/>
</dbReference>
<comment type="cofactor">
    <cofactor evidence="5">
        <name>Zn(2+)</name>
        <dbReference type="ChEBI" id="CHEBI:29105"/>
    </cofactor>
</comment>
<dbReference type="PANTHER" id="PTHR43880:SF12">
    <property type="entry name" value="ALCOHOL DEHYDROGENASE CLASS-3"/>
    <property type="match status" value="1"/>
</dbReference>
<dbReference type="Pfam" id="PF08240">
    <property type="entry name" value="ADH_N"/>
    <property type="match status" value="1"/>
</dbReference>
<dbReference type="InterPro" id="IPR013154">
    <property type="entry name" value="ADH-like_N"/>
</dbReference>
<dbReference type="GO" id="GO:0046294">
    <property type="term" value="P:formaldehyde catabolic process"/>
    <property type="evidence" value="ECO:0007669"/>
    <property type="project" value="TreeGrafter"/>
</dbReference>
<comment type="caution">
    <text evidence="7">The sequence shown here is derived from an EMBL/GenBank/DDBJ whole genome shotgun (WGS) entry which is preliminary data.</text>
</comment>
<dbReference type="InterPro" id="IPR002328">
    <property type="entry name" value="ADH_Zn_CS"/>
</dbReference>
<evidence type="ECO:0000256" key="5">
    <source>
        <dbReference type="RuleBase" id="RU361277"/>
    </source>
</evidence>
<feature type="domain" description="Enoyl reductase (ER)" evidence="6">
    <location>
        <begin position="10"/>
        <end position="329"/>
    </location>
</feature>
<gene>
    <name evidence="7" type="ORF">A3F19_02835</name>
</gene>
<dbReference type="InterPro" id="IPR020843">
    <property type="entry name" value="ER"/>
</dbReference>
<dbReference type="InterPro" id="IPR011032">
    <property type="entry name" value="GroES-like_sf"/>
</dbReference>
<dbReference type="SUPFAM" id="SSF51735">
    <property type="entry name" value="NAD(P)-binding Rossmann-fold domains"/>
    <property type="match status" value="1"/>
</dbReference>
<organism evidence="7 8">
    <name type="scientific">Candidatus Nomurabacteria bacterium RIFCSPHIGHO2_12_FULL_37_29</name>
    <dbReference type="NCBI Taxonomy" id="1801759"/>
    <lineage>
        <taxon>Bacteria</taxon>
        <taxon>Candidatus Nomuraibacteriota</taxon>
    </lineage>
</organism>
<evidence type="ECO:0000256" key="1">
    <source>
        <dbReference type="ARBA" id="ARBA00022723"/>
    </source>
</evidence>
<dbReference type="InterPro" id="IPR013149">
    <property type="entry name" value="ADH-like_C"/>
</dbReference>
<dbReference type="Pfam" id="PF00107">
    <property type="entry name" value="ADH_zinc_N"/>
    <property type="match status" value="1"/>
</dbReference>
<comment type="similarity">
    <text evidence="5">Belongs to the zinc-containing alcohol dehydrogenase family.</text>
</comment>
<accession>A0A1F6WAL5</accession>